<gene>
    <name evidence="1" type="ORF">PIB30_076729</name>
</gene>
<proteinExistence type="predicted"/>
<evidence type="ECO:0000313" key="1">
    <source>
        <dbReference type="EMBL" id="MED6199522.1"/>
    </source>
</evidence>
<keyword evidence="2" id="KW-1185">Reference proteome</keyword>
<comment type="caution">
    <text evidence="1">The sequence shown here is derived from an EMBL/GenBank/DDBJ whole genome shotgun (WGS) entry which is preliminary data.</text>
</comment>
<dbReference type="Proteomes" id="UP001341840">
    <property type="component" value="Unassembled WGS sequence"/>
</dbReference>
<organism evidence="1 2">
    <name type="scientific">Stylosanthes scabra</name>
    <dbReference type="NCBI Taxonomy" id="79078"/>
    <lineage>
        <taxon>Eukaryota</taxon>
        <taxon>Viridiplantae</taxon>
        <taxon>Streptophyta</taxon>
        <taxon>Embryophyta</taxon>
        <taxon>Tracheophyta</taxon>
        <taxon>Spermatophyta</taxon>
        <taxon>Magnoliopsida</taxon>
        <taxon>eudicotyledons</taxon>
        <taxon>Gunneridae</taxon>
        <taxon>Pentapetalae</taxon>
        <taxon>rosids</taxon>
        <taxon>fabids</taxon>
        <taxon>Fabales</taxon>
        <taxon>Fabaceae</taxon>
        <taxon>Papilionoideae</taxon>
        <taxon>50 kb inversion clade</taxon>
        <taxon>dalbergioids sensu lato</taxon>
        <taxon>Dalbergieae</taxon>
        <taxon>Pterocarpus clade</taxon>
        <taxon>Stylosanthes</taxon>
    </lineage>
</organism>
<dbReference type="EMBL" id="JASCZI010212461">
    <property type="protein sequence ID" value="MED6199522.1"/>
    <property type="molecule type" value="Genomic_DNA"/>
</dbReference>
<reference evidence="1 2" key="1">
    <citation type="journal article" date="2023" name="Plants (Basel)">
        <title>Bridging the Gap: Combining Genomics and Transcriptomics Approaches to Understand Stylosanthes scabra, an Orphan Legume from the Brazilian Caatinga.</title>
        <authorList>
            <person name="Ferreira-Neto J.R.C."/>
            <person name="da Silva M.D."/>
            <person name="Binneck E."/>
            <person name="de Melo N.F."/>
            <person name="da Silva R.H."/>
            <person name="de Melo A.L.T.M."/>
            <person name="Pandolfi V."/>
            <person name="Bustamante F.O."/>
            <person name="Brasileiro-Vidal A.C."/>
            <person name="Benko-Iseppon A.M."/>
        </authorList>
    </citation>
    <scope>NUCLEOTIDE SEQUENCE [LARGE SCALE GENOMIC DNA]</scope>
    <source>
        <tissue evidence="1">Leaves</tissue>
    </source>
</reference>
<sequence>MDHDISDCSALKLAQGGGSKNGALYLYVELLRPAGQHSYTGHTLTPNIEQHFNLFSSSTIVTLTHSSIQQLEPSASASTLFQKFLELNTRCLLKRHSMASCKQSWKLCLVGSERGNFVSDGLWGSSATGNSWTATKTASRVAEEAGWKRLLQGKLAGVVVSVFV</sequence>
<protein>
    <submittedName>
        <fullName evidence="1">Uncharacterized protein</fullName>
    </submittedName>
</protein>
<evidence type="ECO:0000313" key="2">
    <source>
        <dbReference type="Proteomes" id="UP001341840"/>
    </source>
</evidence>
<name>A0ABU6XNB5_9FABA</name>
<accession>A0ABU6XNB5</accession>